<name>A0AAV1XWX8_LUPLU</name>
<feature type="compositionally biased region" description="Polar residues" evidence="6">
    <location>
        <begin position="1"/>
        <end position="11"/>
    </location>
</feature>
<feature type="coiled-coil region" evidence="5">
    <location>
        <begin position="540"/>
        <end position="567"/>
    </location>
</feature>
<feature type="compositionally biased region" description="Polar residues" evidence="6">
    <location>
        <begin position="625"/>
        <end position="636"/>
    </location>
</feature>
<dbReference type="PANTHER" id="PTHR47968:SF39">
    <property type="entry name" value="KINESIN-LIKE PROTEIN KIN-7B"/>
    <property type="match status" value="1"/>
</dbReference>
<accession>A0AAV1XWX8</accession>
<organism evidence="8 9">
    <name type="scientific">Lupinus luteus</name>
    <name type="common">European yellow lupine</name>
    <dbReference type="NCBI Taxonomy" id="3873"/>
    <lineage>
        <taxon>Eukaryota</taxon>
        <taxon>Viridiplantae</taxon>
        <taxon>Streptophyta</taxon>
        <taxon>Embryophyta</taxon>
        <taxon>Tracheophyta</taxon>
        <taxon>Spermatophyta</taxon>
        <taxon>Magnoliopsida</taxon>
        <taxon>eudicotyledons</taxon>
        <taxon>Gunneridae</taxon>
        <taxon>Pentapetalae</taxon>
        <taxon>rosids</taxon>
        <taxon>fabids</taxon>
        <taxon>Fabales</taxon>
        <taxon>Fabaceae</taxon>
        <taxon>Papilionoideae</taxon>
        <taxon>50 kb inversion clade</taxon>
        <taxon>genistoids sensu lato</taxon>
        <taxon>core genistoids</taxon>
        <taxon>Genisteae</taxon>
        <taxon>Lupinus</taxon>
    </lineage>
</organism>
<feature type="region of interest" description="Disordered" evidence="6">
    <location>
        <begin position="1"/>
        <end position="30"/>
    </location>
</feature>
<dbReference type="GO" id="GO:0005524">
    <property type="term" value="F:ATP binding"/>
    <property type="evidence" value="ECO:0007669"/>
    <property type="project" value="UniProtKB-UniRule"/>
</dbReference>
<dbReference type="Gene3D" id="3.40.850.10">
    <property type="entry name" value="Kinesin motor domain"/>
    <property type="match status" value="2"/>
</dbReference>
<dbReference type="PRINTS" id="PR00380">
    <property type="entry name" value="KINESINHEAVY"/>
</dbReference>
<keyword evidence="5" id="KW-0175">Coiled coil</keyword>
<dbReference type="Proteomes" id="UP001497480">
    <property type="component" value="Unassembled WGS sequence"/>
</dbReference>
<dbReference type="GO" id="GO:0003777">
    <property type="term" value="F:microtubule motor activity"/>
    <property type="evidence" value="ECO:0007669"/>
    <property type="project" value="InterPro"/>
</dbReference>
<evidence type="ECO:0000313" key="9">
    <source>
        <dbReference type="Proteomes" id="UP001497480"/>
    </source>
</evidence>
<comment type="similarity">
    <text evidence="1">Belongs to the TRAFAC class myosin-kinesin ATPase superfamily. Kinesin family. KIN-7 subfamily.</text>
</comment>
<protein>
    <recommendedName>
        <fullName evidence="7">Kinesin motor domain-containing protein</fullName>
    </recommendedName>
</protein>
<keyword evidence="3 4" id="KW-0505">Motor protein</keyword>
<dbReference type="PANTHER" id="PTHR47968">
    <property type="entry name" value="CENTROMERE PROTEIN E"/>
    <property type="match status" value="1"/>
</dbReference>
<evidence type="ECO:0000259" key="7">
    <source>
        <dbReference type="PROSITE" id="PS50067"/>
    </source>
</evidence>
<evidence type="ECO:0000256" key="2">
    <source>
        <dbReference type="ARBA" id="ARBA00022701"/>
    </source>
</evidence>
<dbReference type="PROSITE" id="PS50067">
    <property type="entry name" value="KINESIN_MOTOR_2"/>
    <property type="match status" value="1"/>
</dbReference>
<dbReference type="Pfam" id="PF11995">
    <property type="entry name" value="DUF3490"/>
    <property type="match status" value="1"/>
</dbReference>
<evidence type="ECO:0000256" key="5">
    <source>
        <dbReference type="SAM" id="Coils"/>
    </source>
</evidence>
<dbReference type="InterPro" id="IPR027640">
    <property type="entry name" value="Kinesin-like_fam"/>
</dbReference>
<evidence type="ECO:0000256" key="3">
    <source>
        <dbReference type="ARBA" id="ARBA00023175"/>
    </source>
</evidence>
<comment type="caution">
    <text evidence="8">The sequence shown here is derived from an EMBL/GenBank/DDBJ whole genome shotgun (WGS) entry which is preliminary data.</text>
</comment>
<feature type="binding site" evidence="4">
    <location>
        <begin position="115"/>
        <end position="122"/>
    </location>
    <ligand>
        <name>ATP</name>
        <dbReference type="ChEBI" id="CHEBI:30616"/>
    </ligand>
</feature>
<dbReference type="InterPro" id="IPR027417">
    <property type="entry name" value="P-loop_NTPase"/>
</dbReference>
<feature type="compositionally biased region" description="Polar residues" evidence="6">
    <location>
        <begin position="646"/>
        <end position="667"/>
    </location>
</feature>
<feature type="region of interest" description="Disordered" evidence="6">
    <location>
        <begin position="621"/>
        <end position="667"/>
    </location>
</feature>
<dbReference type="GO" id="GO:0007018">
    <property type="term" value="P:microtubule-based movement"/>
    <property type="evidence" value="ECO:0007669"/>
    <property type="project" value="InterPro"/>
</dbReference>
<dbReference type="AlphaFoldDB" id="A0AAV1XWX8"/>
<dbReference type="EMBL" id="CAXHTB010000018">
    <property type="protein sequence ID" value="CAL0325482.1"/>
    <property type="molecule type" value="Genomic_DNA"/>
</dbReference>
<evidence type="ECO:0000256" key="6">
    <source>
        <dbReference type="SAM" id="MobiDB-lite"/>
    </source>
</evidence>
<keyword evidence="4" id="KW-0547">Nucleotide-binding</keyword>
<sequence length="921" mass="103488">MVATSSTTPSSKIHRNPPCTPGGGSKVREEKIGVTVRMRPLNPKEQAMYDLIAWECLDEHTIVFKNPNQERPLTPYTFDKVFAPTCSAHKVYEEGAKDVALSALSGINATIFAYGQTSSGKTFTMRGITENAIRDIYEYIQNTPERAFILRISALEIYNETVIDLLNRESGALRLLDDPEKGTVVEKLNEKVAKDGQHLRHLIGFCEAQRQIGETALNDKSSRSHQIIRLTVESSPIDSSGHLKSYVASLESNSTFGVFLVCSGGKRSGHIPYRDSKLTRILQSSLGGNARTAIICTISPALSHVEQTRNTLTFATSAKEVVNNARVNMVVPDKTLVRQLQKEVARLEGELELQSPDLSSSSCLKSLLAERELQIKLMERDIEDLRRQRDLAQSQLELERRTNKVQKGSNDYGPSTQVVRCLSFPEENESTSVGKLTPVRRAAVGRQAMLKNLLISPDPSILASEIQKLEHRQLQLCENANQALEVLHKDFATHKFGNQETAETMSKLLSEIKDLVLATSTAEEIVTADKVNLMEKITQLDCQGNTIASLERKLENVQKSIDKLVSAFSTEETPESKTHLKRKKILPFTLSNSPNMQHIIRAPCSPLSSSCKAMEHEIENRVPPENNSAFSGSDASESLHKDTSRNEQSCNSILTRGGSPSTGRSKSVNVKKIQKMFKNAAEENIRSFRVYITELKELVAKLHYQKQLLVCQVLELEANKSVNEETDIVDRSPLSWHIKFEHQRKQIIMLWHLCHISLVHRTQFYLLLRGDPSDQIYMEVELRRLTWLEQHLAELGNASPALLGDEPASSVSASIKALKQEREHLGKRVSYKLSAEERELLYAKWEVPPVGKQRRLQLVNKLWTDPYNMQHVQESADIVAKLIDFCGSDENSKDMFELNFASPSNKKTWGGWNFISNLLNL</sequence>
<dbReference type="GO" id="GO:0005874">
    <property type="term" value="C:microtubule"/>
    <property type="evidence" value="ECO:0007669"/>
    <property type="project" value="UniProtKB-KW"/>
</dbReference>
<gene>
    <name evidence="8" type="ORF">LLUT_LOCUS26542</name>
</gene>
<dbReference type="SUPFAM" id="SSF52540">
    <property type="entry name" value="P-loop containing nucleoside triphosphate hydrolases"/>
    <property type="match status" value="1"/>
</dbReference>
<dbReference type="InterPro" id="IPR021881">
    <property type="entry name" value="NACK_C"/>
</dbReference>
<reference evidence="8 9" key="1">
    <citation type="submission" date="2024-03" db="EMBL/GenBank/DDBJ databases">
        <authorList>
            <person name="Martinez-Hernandez J."/>
        </authorList>
    </citation>
    <scope>NUCLEOTIDE SEQUENCE [LARGE SCALE GENOMIC DNA]</scope>
</reference>
<keyword evidence="2" id="KW-0493">Microtubule</keyword>
<dbReference type="InterPro" id="IPR036961">
    <property type="entry name" value="Kinesin_motor_dom_sf"/>
</dbReference>
<dbReference type="GO" id="GO:0008017">
    <property type="term" value="F:microtubule binding"/>
    <property type="evidence" value="ECO:0007669"/>
    <property type="project" value="InterPro"/>
</dbReference>
<evidence type="ECO:0000256" key="4">
    <source>
        <dbReference type="PROSITE-ProRule" id="PRU00283"/>
    </source>
</evidence>
<feature type="domain" description="Kinesin motor" evidence="7">
    <location>
        <begin position="31"/>
        <end position="321"/>
    </location>
</feature>
<keyword evidence="4" id="KW-0067">ATP-binding</keyword>
<dbReference type="Pfam" id="PF00225">
    <property type="entry name" value="Kinesin"/>
    <property type="match status" value="2"/>
</dbReference>
<feature type="coiled-coil region" evidence="5">
    <location>
        <begin position="368"/>
        <end position="402"/>
    </location>
</feature>
<dbReference type="InterPro" id="IPR001752">
    <property type="entry name" value="Kinesin_motor_dom"/>
</dbReference>
<evidence type="ECO:0000313" key="8">
    <source>
        <dbReference type="EMBL" id="CAL0325482.1"/>
    </source>
</evidence>
<dbReference type="SMART" id="SM00129">
    <property type="entry name" value="KISc"/>
    <property type="match status" value="1"/>
</dbReference>
<keyword evidence="9" id="KW-1185">Reference proteome</keyword>
<evidence type="ECO:0000256" key="1">
    <source>
        <dbReference type="ARBA" id="ARBA00007310"/>
    </source>
</evidence>
<proteinExistence type="inferred from homology"/>